<gene>
    <name evidence="1" type="ORF">ACE1CA_20140</name>
</gene>
<sequence>MSTKPNFEAMTKHELRTYILEHREDEKALHAYLDKLHTENPNPRIYNPEENVADAVSEYLKQRQNQES</sequence>
<organism evidence="1 2">
    <name type="scientific">Floridaenema evergladense BLCC-F167</name>
    <dbReference type="NCBI Taxonomy" id="3153639"/>
    <lineage>
        <taxon>Bacteria</taxon>
        <taxon>Bacillati</taxon>
        <taxon>Cyanobacteriota</taxon>
        <taxon>Cyanophyceae</taxon>
        <taxon>Oscillatoriophycideae</taxon>
        <taxon>Aerosakkonematales</taxon>
        <taxon>Aerosakkonemataceae</taxon>
        <taxon>Floridanema</taxon>
        <taxon>Floridanema evergladense</taxon>
    </lineage>
</organism>
<proteinExistence type="predicted"/>
<comment type="caution">
    <text evidence="1">The sequence shown here is derived from an EMBL/GenBank/DDBJ whole genome shotgun (WGS) entry which is preliminary data.</text>
</comment>
<name>A0ABV4WP22_9CYAN</name>
<dbReference type="Proteomes" id="UP001576780">
    <property type="component" value="Unassembled WGS sequence"/>
</dbReference>
<reference evidence="1 2" key="1">
    <citation type="submission" date="2024-09" db="EMBL/GenBank/DDBJ databases">
        <title>Floridaenema gen nov. (Aerosakkonemataceae, Aerosakkonematales ord. nov., Cyanobacteria) from benthic tropical and subtropical fresh waters, with the description of four new species.</title>
        <authorList>
            <person name="Moretto J.A."/>
            <person name="Berthold D.E."/>
            <person name="Lefler F.W."/>
            <person name="Huang I.-S."/>
            <person name="Laughinghouse H. IV."/>
        </authorList>
    </citation>
    <scope>NUCLEOTIDE SEQUENCE [LARGE SCALE GENOMIC DNA]</scope>
    <source>
        <strain evidence="1 2">BLCC-F167</strain>
    </source>
</reference>
<evidence type="ECO:0000313" key="1">
    <source>
        <dbReference type="EMBL" id="MFB2836845.1"/>
    </source>
</evidence>
<accession>A0ABV4WP22</accession>
<protein>
    <submittedName>
        <fullName evidence="1">Uncharacterized protein</fullName>
    </submittedName>
</protein>
<dbReference type="Pfam" id="PF21826">
    <property type="entry name" value="DUF6887"/>
    <property type="match status" value="1"/>
</dbReference>
<dbReference type="InterPro" id="IPR054053">
    <property type="entry name" value="DUF6887"/>
</dbReference>
<evidence type="ECO:0000313" key="2">
    <source>
        <dbReference type="Proteomes" id="UP001576780"/>
    </source>
</evidence>
<keyword evidence="2" id="KW-1185">Reference proteome</keyword>
<dbReference type="RefSeq" id="WP_413279212.1">
    <property type="nucleotide sequence ID" value="NZ_JBHFNT010000180.1"/>
</dbReference>
<dbReference type="EMBL" id="JBHFNT010000180">
    <property type="protein sequence ID" value="MFB2836845.1"/>
    <property type="molecule type" value="Genomic_DNA"/>
</dbReference>